<organism evidence="8 9">
    <name type="scientific">Motilimonas cestriensis</name>
    <dbReference type="NCBI Taxonomy" id="2742685"/>
    <lineage>
        <taxon>Bacteria</taxon>
        <taxon>Pseudomonadati</taxon>
        <taxon>Pseudomonadota</taxon>
        <taxon>Gammaproteobacteria</taxon>
        <taxon>Alteromonadales</taxon>
        <taxon>Alteromonadales genera incertae sedis</taxon>
        <taxon>Motilimonas</taxon>
    </lineage>
</organism>
<dbReference type="RefSeq" id="WP_233051610.1">
    <property type="nucleotide sequence ID" value="NZ_JAIMJA010000003.1"/>
</dbReference>
<dbReference type="Pfam" id="PF00953">
    <property type="entry name" value="Glycos_transf_4"/>
    <property type="match status" value="1"/>
</dbReference>
<name>A0ABS8W6Y3_9GAMM</name>
<evidence type="ECO:0000256" key="6">
    <source>
        <dbReference type="ARBA" id="ARBA00023136"/>
    </source>
</evidence>
<evidence type="ECO:0000313" key="9">
    <source>
        <dbReference type="Proteomes" id="UP001201273"/>
    </source>
</evidence>
<keyword evidence="9" id="KW-1185">Reference proteome</keyword>
<accession>A0ABS8W6Y3</accession>
<evidence type="ECO:0000313" key="8">
    <source>
        <dbReference type="EMBL" id="MCE2594030.1"/>
    </source>
</evidence>
<feature type="transmembrane region" description="Helical" evidence="7">
    <location>
        <begin position="179"/>
        <end position="196"/>
    </location>
</feature>
<evidence type="ECO:0000256" key="4">
    <source>
        <dbReference type="ARBA" id="ARBA00022692"/>
    </source>
</evidence>
<dbReference type="PANTHER" id="PTHR22926">
    <property type="entry name" value="PHOSPHO-N-ACETYLMURAMOYL-PENTAPEPTIDE-TRANSFERASE"/>
    <property type="match status" value="1"/>
</dbReference>
<feature type="transmembrane region" description="Helical" evidence="7">
    <location>
        <begin position="99"/>
        <end position="118"/>
    </location>
</feature>
<evidence type="ECO:0000256" key="1">
    <source>
        <dbReference type="ARBA" id="ARBA00004651"/>
    </source>
</evidence>
<feature type="transmembrane region" description="Helical" evidence="7">
    <location>
        <begin position="307"/>
        <end position="324"/>
    </location>
</feature>
<proteinExistence type="predicted"/>
<feature type="transmembrane region" description="Helical" evidence="7">
    <location>
        <begin position="282"/>
        <end position="301"/>
    </location>
</feature>
<keyword evidence="5 7" id="KW-1133">Transmembrane helix</keyword>
<reference evidence="8 9" key="1">
    <citation type="journal article" date="2022" name="Environ. Microbiol. Rep.">
        <title>Eco-phylogenetic analyses reveal divergent evolution of vitamin B12 metabolism in the marine bacterial family 'Psychromonadaceae'.</title>
        <authorList>
            <person name="Jin X."/>
            <person name="Yang Y."/>
            <person name="Cao H."/>
            <person name="Gao B."/>
            <person name="Zhao Z."/>
        </authorList>
    </citation>
    <scope>NUCLEOTIDE SEQUENCE [LARGE SCALE GENOMIC DNA]</scope>
    <source>
        <strain evidence="8 9">MKS20</strain>
    </source>
</reference>
<protein>
    <submittedName>
        <fullName evidence="8">Glycosyltransferase family 4 protein</fullName>
    </submittedName>
</protein>
<dbReference type="InterPro" id="IPR000715">
    <property type="entry name" value="Glycosyl_transferase_4"/>
</dbReference>
<gene>
    <name evidence="8" type="ORF">K6Y31_04270</name>
</gene>
<keyword evidence="2" id="KW-1003">Cell membrane</keyword>
<feature type="transmembrane region" description="Helical" evidence="7">
    <location>
        <begin position="124"/>
        <end position="143"/>
    </location>
</feature>
<keyword evidence="4 7" id="KW-0812">Transmembrane</keyword>
<feature type="transmembrane region" description="Helical" evidence="7">
    <location>
        <begin position="6"/>
        <end position="23"/>
    </location>
</feature>
<evidence type="ECO:0000256" key="2">
    <source>
        <dbReference type="ARBA" id="ARBA00022475"/>
    </source>
</evidence>
<comment type="caution">
    <text evidence="8">The sequence shown here is derived from an EMBL/GenBank/DDBJ whole genome shotgun (WGS) entry which is preliminary data.</text>
</comment>
<feature type="transmembrane region" description="Helical" evidence="7">
    <location>
        <begin position="208"/>
        <end position="226"/>
    </location>
</feature>
<feature type="transmembrane region" description="Helical" evidence="7">
    <location>
        <begin position="44"/>
        <end position="62"/>
    </location>
</feature>
<keyword evidence="3" id="KW-0808">Transferase</keyword>
<dbReference type="Proteomes" id="UP001201273">
    <property type="component" value="Unassembled WGS sequence"/>
</dbReference>
<comment type="subcellular location">
    <subcellularLocation>
        <location evidence="1">Cell membrane</location>
        <topology evidence="1">Multi-pass membrane protein</topology>
    </subcellularLocation>
</comment>
<keyword evidence="6 7" id="KW-0472">Membrane</keyword>
<dbReference type="PANTHER" id="PTHR22926:SF3">
    <property type="entry name" value="UNDECAPRENYL-PHOSPHATE ALPHA-N-ACETYLGLUCOSAMINYL 1-PHOSPHATE TRANSFERASE"/>
    <property type="match status" value="1"/>
</dbReference>
<evidence type="ECO:0000256" key="5">
    <source>
        <dbReference type="ARBA" id="ARBA00022989"/>
    </source>
</evidence>
<sequence length="333" mass="37107">MLTITLVFIISLVLTGLMRQYALHKNIIDDPNHRSSHQTPTPRGGGIAVVASIIGSLIWLCFTQQLPVVYFFALSLPLLAVAAIGFLDDLGHVAAKWRLVVHLGSTCTFLILLPNLPVLNIANIILPSWLLAPLLAIALVWFINLYNFMDGIDGFASLQGVTVLSSACLLLFLNHDVANIVWLGLLIPCILGFLAWNWPPARIFMGDACSGGLGLLISMMAVLTSVTSTLNLWVWLILMGYFVSDASYTLVRRILDKQQWTAPHRSHLYQILSRRWHSHLRVTLCLAGINLVWFLPLAWLAMDNPTWGLFITLVAYIPVFLLAWRYKAGLNND</sequence>
<evidence type="ECO:0000256" key="3">
    <source>
        <dbReference type="ARBA" id="ARBA00022679"/>
    </source>
</evidence>
<feature type="transmembrane region" description="Helical" evidence="7">
    <location>
        <begin position="155"/>
        <end position="173"/>
    </location>
</feature>
<dbReference type="EMBL" id="JAIMJA010000003">
    <property type="protein sequence ID" value="MCE2594030.1"/>
    <property type="molecule type" value="Genomic_DNA"/>
</dbReference>
<dbReference type="CDD" id="cd06854">
    <property type="entry name" value="GT_WbpL_WbcO_like"/>
    <property type="match status" value="1"/>
</dbReference>
<feature type="transmembrane region" description="Helical" evidence="7">
    <location>
        <begin position="68"/>
        <end position="87"/>
    </location>
</feature>
<evidence type="ECO:0000256" key="7">
    <source>
        <dbReference type="SAM" id="Phobius"/>
    </source>
</evidence>